<dbReference type="OrthoDB" id="3364132at2759"/>
<accession>A0A8H4KEY2</accession>
<reference evidence="2" key="1">
    <citation type="submission" date="2020-01" db="EMBL/GenBank/DDBJ databases">
        <title>Identification and distribution of gene clusters putatively required for synthesis of sphingolipid metabolism inhibitors in phylogenetically diverse species of the filamentous fungus Fusarium.</title>
        <authorList>
            <person name="Kim H.-S."/>
            <person name="Busman M."/>
            <person name="Brown D.W."/>
            <person name="Divon H."/>
            <person name="Uhlig S."/>
            <person name="Proctor R.H."/>
        </authorList>
    </citation>
    <scope>NUCLEOTIDE SEQUENCE</scope>
    <source>
        <strain evidence="2">NRRL 53441</strain>
    </source>
</reference>
<dbReference type="PANTHER" id="PTHR36223">
    <property type="entry name" value="BETA-LACTAMASE-TYPE TRANSPEPTIDASE FOLD DOMAIN CONTAINING PROTEIN"/>
    <property type="match status" value="1"/>
</dbReference>
<evidence type="ECO:0000313" key="3">
    <source>
        <dbReference type="Proteomes" id="UP000605986"/>
    </source>
</evidence>
<feature type="domain" description="DUF7918" evidence="1">
    <location>
        <begin position="9"/>
        <end position="238"/>
    </location>
</feature>
<evidence type="ECO:0000313" key="2">
    <source>
        <dbReference type="EMBL" id="KAF4449962.1"/>
    </source>
</evidence>
<dbReference type="AlphaFoldDB" id="A0A8H4KEY2"/>
<dbReference type="Pfam" id="PF25534">
    <property type="entry name" value="DUF7918"/>
    <property type="match status" value="1"/>
</dbReference>
<keyword evidence="3" id="KW-1185">Reference proteome</keyword>
<protein>
    <recommendedName>
        <fullName evidence="1">DUF7918 domain-containing protein</fullName>
    </recommendedName>
</protein>
<organism evidence="2 3">
    <name type="scientific">Fusarium austroafricanum</name>
    <dbReference type="NCBI Taxonomy" id="2364996"/>
    <lineage>
        <taxon>Eukaryota</taxon>
        <taxon>Fungi</taxon>
        <taxon>Dikarya</taxon>
        <taxon>Ascomycota</taxon>
        <taxon>Pezizomycotina</taxon>
        <taxon>Sordariomycetes</taxon>
        <taxon>Hypocreomycetidae</taxon>
        <taxon>Hypocreales</taxon>
        <taxon>Nectriaceae</taxon>
        <taxon>Fusarium</taxon>
        <taxon>Fusarium concolor species complex</taxon>
    </lineage>
</organism>
<dbReference type="PANTHER" id="PTHR36223:SF1">
    <property type="entry name" value="TRANSCRIPTION ELONGATION FACTOR EAF N-TERMINAL DOMAIN-CONTAINING PROTEIN"/>
    <property type="match status" value="1"/>
</dbReference>
<dbReference type="EMBL" id="JAADJG010000264">
    <property type="protein sequence ID" value="KAF4449962.1"/>
    <property type="molecule type" value="Genomic_DNA"/>
</dbReference>
<sequence>MAILPALPGVEVRVVVGGEPAREWPMPYDPEALWNSEHPEVPRTINYIESMSGSRFSVTASLYSGHGISDPAPAHANQAFPEGTDMVAFRVTIDGVFFHSFGIYINETDTKVFGDRYFRMPNGNIRKQFPVFSNIITTEEASRAAIEADTARIRTLGKIDIVVSAIQVTGEMPNIAYPNDSAASPDMEVAMKVHNLYAQHLTHATQYEEEPQDGTPGLKTYNKLATLGEFQFQYSSHRPVVGRNGFTLAEPMPAVESTNLLPQHHYPEEEMADGTPMVDLTGNDE</sequence>
<evidence type="ECO:0000259" key="1">
    <source>
        <dbReference type="Pfam" id="PF25534"/>
    </source>
</evidence>
<dbReference type="Proteomes" id="UP000605986">
    <property type="component" value="Unassembled WGS sequence"/>
</dbReference>
<comment type="caution">
    <text evidence="2">The sequence shown here is derived from an EMBL/GenBank/DDBJ whole genome shotgun (WGS) entry which is preliminary data.</text>
</comment>
<proteinExistence type="predicted"/>
<gene>
    <name evidence="2" type="ORF">F53441_6881</name>
</gene>
<name>A0A8H4KEY2_9HYPO</name>
<dbReference type="InterPro" id="IPR057678">
    <property type="entry name" value="DUF7918"/>
</dbReference>